<accession>A0A426XAA3</accession>
<feature type="non-terminal residue" evidence="1">
    <location>
        <position position="1"/>
    </location>
</feature>
<organism evidence="1 2">
    <name type="scientific">Ensete ventricosum</name>
    <name type="common">Abyssinian banana</name>
    <name type="synonym">Musa ensete</name>
    <dbReference type="NCBI Taxonomy" id="4639"/>
    <lineage>
        <taxon>Eukaryota</taxon>
        <taxon>Viridiplantae</taxon>
        <taxon>Streptophyta</taxon>
        <taxon>Embryophyta</taxon>
        <taxon>Tracheophyta</taxon>
        <taxon>Spermatophyta</taxon>
        <taxon>Magnoliopsida</taxon>
        <taxon>Liliopsida</taxon>
        <taxon>Zingiberales</taxon>
        <taxon>Musaceae</taxon>
        <taxon>Ensete</taxon>
    </lineage>
</organism>
<dbReference type="EMBL" id="AMZH03023693">
    <property type="protein sequence ID" value="RRT36374.1"/>
    <property type="molecule type" value="Genomic_DNA"/>
</dbReference>
<comment type="caution">
    <text evidence="1">The sequence shown here is derived from an EMBL/GenBank/DDBJ whole genome shotgun (WGS) entry which is preliminary data.</text>
</comment>
<reference evidence="1 2" key="1">
    <citation type="journal article" date="2014" name="Agronomy (Basel)">
        <title>A Draft Genome Sequence for Ensete ventricosum, the Drought-Tolerant Tree Against Hunger.</title>
        <authorList>
            <person name="Harrison J."/>
            <person name="Moore K.A."/>
            <person name="Paszkiewicz K."/>
            <person name="Jones T."/>
            <person name="Grant M."/>
            <person name="Ambacheew D."/>
            <person name="Muzemil S."/>
            <person name="Studholme D.J."/>
        </authorList>
    </citation>
    <scope>NUCLEOTIDE SEQUENCE [LARGE SCALE GENOMIC DNA]</scope>
</reference>
<gene>
    <name evidence="1" type="ORF">B296_00053300</name>
</gene>
<proteinExistence type="predicted"/>
<sequence>ALTLVHPHYAVVAAAPTQAAAALGNRQPPCQRVATPSTDVAAPTSDRAGCGVQPLTGWPLSVGPCNRPSLAGSQAVASHLSMQTSCI</sequence>
<evidence type="ECO:0000313" key="2">
    <source>
        <dbReference type="Proteomes" id="UP000287651"/>
    </source>
</evidence>
<dbReference type="Proteomes" id="UP000287651">
    <property type="component" value="Unassembled WGS sequence"/>
</dbReference>
<dbReference type="AlphaFoldDB" id="A0A426XAA3"/>
<protein>
    <submittedName>
        <fullName evidence="1">Uncharacterized protein</fullName>
    </submittedName>
</protein>
<evidence type="ECO:0000313" key="1">
    <source>
        <dbReference type="EMBL" id="RRT36374.1"/>
    </source>
</evidence>
<name>A0A426XAA3_ENSVE</name>